<feature type="compositionally biased region" description="Basic and acidic residues" evidence="1">
    <location>
        <begin position="53"/>
        <end position="69"/>
    </location>
</feature>
<protein>
    <submittedName>
        <fullName evidence="2">Uncharacterized protein</fullName>
    </submittedName>
</protein>
<reference evidence="2 3" key="1">
    <citation type="submission" date="2016-04" db="EMBL/GenBank/DDBJ databases">
        <title>Genome analyses suggest a sexual origin of heterokaryosis in a supposedly ancient asexual fungus.</title>
        <authorList>
            <person name="Ropars J."/>
            <person name="Sedzielewska K."/>
            <person name="Noel J."/>
            <person name="Charron P."/>
            <person name="Farinelli L."/>
            <person name="Marton T."/>
            <person name="Kruger M."/>
            <person name="Pelin A."/>
            <person name="Brachmann A."/>
            <person name="Corradi N."/>
        </authorList>
    </citation>
    <scope>NUCLEOTIDE SEQUENCE [LARGE SCALE GENOMIC DNA]</scope>
    <source>
        <strain evidence="2 3">A5</strain>
    </source>
</reference>
<evidence type="ECO:0000313" key="2">
    <source>
        <dbReference type="EMBL" id="PKC01463.1"/>
    </source>
</evidence>
<gene>
    <name evidence="2" type="ORF">RhiirA5_426653</name>
</gene>
<accession>A0A2N0P3V0</accession>
<dbReference type="Proteomes" id="UP000232722">
    <property type="component" value="Unassembled WGS sequence"/>
</dbReference>
<dbReference type="AlphaFoldDB" id="A0A2N0P3V0"/>
<comment type="caution">
    <text evidence="2">The sequence shown here is derived from an EMBL/GenBank/DDBJ whole genome shotgun (WGS) entry which is preliminary data.</text>
</comment>
<proteinExistence type="predicted"/>
<sequence length="94" mass="10939">MDELDEGKNLEKGKGEENDEENKGKEDSSSSKKGKDKWVRYIPNITHNTPLPGHERSKPSRRRSEDHVDLRDVKRKLLAEEKKIIFFSCILLHP</sequence>
<organism evidence="2 3">
    <name type="scientific">Rhizophagus irregularis</name>
    <dbReference type="NCBI Taxonomy" id="588596"/>
    <lineage>
        <taxon>Eukaryota</taxon>
        <taxon>Fungi</taxon>
        <taxon>Fungi incertae sedis</taxon>
        <taxon>Mucoromycota</taxon>
        <taxon>Glomeromycotina</taxon>
        <taxon>Glomeromycetes</taxon>
        <taxon>Glomerales</taxon>
        <taxon>Glomeraceae</taxon>
        <taxon>Rhizophagus</taxon>
    </lineage>
</organism>
<feature type="compositionally biased region" description="Basic and acidic residues" evidence="1">
    <location>
        <begin position="1"/>
        <end position="30"/>
    </location>
</feature>
<reference evidence="2 3" key="2">
    <citation type="submission" date="2017-09" db="EMBL/GenBank/DDBJ databases">
        <title>Extensive intraspecific genome diversity in a model arbuscular mycorrhizal fungus.</title>
        <authorList>
            <person name="Chen E.C."/>
            <person name="Morin E."/>
            <person name="Beaudet D."/>
            <person name="Noel J."/>
            <person name="Ndikumana S."/>
            <person name="Charron P."/>
            <person name="St-Onge C."/>
            <person name="Giorgi J."/>
            <person name="Grigoriev I.V."/>
            <person name="Roux C."/>
            <person name="Martin F.M."/>
            <person name="Corradi N."/>
        </authorList>
    </citation>
    <scope>NUCLEOTIDE SEQUENCE [LARGE SCALE GENOMIC DNA]</scope>
    <source>
        <strain evidence="2 3">A5</strain>
    </source>
</reference>
<dbReference type="EMBL" id="LLXJ01001599">
    <property type="protein sequence ID" value="PKC01463.1"/>
    <property type="molecule type" value="Genomic_DNA"/>
</dbReference>
<evidence type="ECO:0000313" key="3">
    <source>
        <dbReference type="Proteomes" id="UP000232722"/>
    </source>
</evidence>
<evidence type="ECO:0000256" key="1">
    <source>
        <dbReference type="SAM" id="MobiDB-lite"/>
    </source>
</evidence>
<feature type="region of interest" description="Disordered" evidence="1">
    <location>
        <begin position="1"/>
        <end position="69"/>
    </location>
</feature>
<name>A0A2N0P3V0_9GLOM</name>